<evidence type="ECO:0000256" key="7">
    <source>
        <dbReference type="ARBA" id="ARBA00047942"/>
    </source>
</evidence>
<dbReference type="PANTHER" id="PTHR33841:SF5">
    <property type="entry name" value="DNA METHYLASE (MODIFICATION METHYLASE) (METHYLTRANSFERASE)-RELATED"/>
    <property type="match status" value="1"/>
</dbReference>
<dbReference type="GO" id="GO:0032259">
    <property type="term" value="P:methylation"/>
    <property type="evidence" value="ECO:0007669"/>
    <property type="project" value="UniProtKB-KW"/>
</dbReference>
<organism evidence="9 10">
    <name type="scientific">Serratia marcescens</name>
    <dbReference type="NCBI Taxonomy" id="615"/>
    <lineage>
        <taxon>Bacteria</taxon>
        <taxon>Pseudomonadati</taxon>
        <taxon>Pseudomonadota</taxon>
        <taxon>Gammaproteobacteria</taxon>
        <taxon>Enterobacterales</taxon>
        <taxon>Yersiniaceae</taxon>
        <taxon>Serratia</taxon>
    </lineage>
</organism>
<comment type="caution">
    <text evidence="9">The sequence shown here is derived from an EMBL/GenBank/DDBJ whole genome shotgun (WGS) entry which is preliminary data.</text>
</comment>
<evidence type="ECO:0000256" key="5">
    <source>
        <dbReference type="ARBA" id="ARBA00022691"/>
    </source>
</evidence>
<evidence type="ECO:0000256" key="1">
    <source>
        <dbReference type="ARBA" id="ARBA00006594"/>
    </source>
</evidence>
<keyword evidence="6" id="KW-0680">Restriction system</keyword>
<evidence type="ECO:0000256" key="4">
    <source>
        <dbReference type="ARBA" id="ARBA00022679"/>
    </source>
</evidence>
<dbReference type="Proteomes" id="UP000321126">
    <property type="component" value="Unassembled WGS sequence"/>
</dbReference>
<dbReference type="PRINTS" id="PR00507">
    <property type="entry name" value="N12N6MTFRASE"/>
</dbReference>
<dbReference type="GO" id="GO:0009007">
    <property type="term" value="F:site-specific DNA-methyltransferase (adenine-specific) activity"/>
    <property type="evidence" value="ECO:0007669"/>
    <property type="project" value="UniProtKB-EC"/>
</dbReference>
<keyword evidence="5" id="KW-0949">S-adenosyl-L-methionine</keyword>
<dbReference type="EMBL" id="VOUQ01000007">
    <property type="protein sequence ID" value="TXE33496.1"/>
    <property type="molecule type" value="Genomic_DNA"/>
</dbReference>
<dbReference type="PANTHER" id="PTHR33841">
    <property type="entry name" value="DNA METHYLTRANSFERASE YEEA-RELATED"/>
    <property type="match status" value="1"/>
</dbReference>
<protein>
    <recommendedName>
        <fullName evidence="2">site-specific DNA-methyltransferase (adenine-specific)</fullName>
        <ecNumber evidence="2">2.1.1.72</ecNumber>
    </recommendedName>
</protein>
<dbReference type="GO" id="GO:0009307">
    <property type="term" value="P:DNA restriction-modification system"/>
    <property type="evidence" value="ECO:0007669"/>
    <property type="project" value="UniProtKB-KW"/>
</dbReference>
<evidence type="ECO:0000256" key="6">
    <source>
        <dbReference type="ARBA" id="ARBA00022747"/>
    </source>
</evidence>
<evidence type="ECO:0000259" key="8">
    <source>
        <dbReference type="Pfam" id="PF07669"/>
    </source>
</evidence>
<evidence type="ECO:0000256" key="3">
    <source>
        <dbReference type="ARBA" id="ARBA00022603"/>
    </source>
</evidence>
<evidence type="ECO:0000313" key="10">
    <source>
        <dbReference type="Proteomes" id="UP000321126"/>
    </source>
</evidence>
<dbReference type="RefSeq" id="WP_147881693.1">
    <property type="nucleotide sequence ID" value="NZ_CP061075.1"/>
</dbReference>
<comment type="similarity">
    <text evidence="1">Belongs to the N(4)/N(6)-methyltransferase family.</text>
</comment>
<dbReference type="InterPro" id="IPR002052">
    <property type="entry name" value="DNA_methylase_N6_adenine_CS"/>
</dbReference>
<accession>A0A5C7CG92</accession>
<dbReference type="InterPro" id="IPR050953">
    <property type="entry name" value="N4_N6_ade-DNA_methylase"/>
</dbReference>
<evidence type="ECO:0000313" key="9">
    <source>
        <dbReference type="EMBL" id="TXE33496.1"/>
    </source>
</evidence>
<dbReference type="CDD" id="cd02440">
    <property type="entry name" value="AdoMet_MTases"/>
    <property type="match status" value="1"/>
</dbReference>
<dbReference type="Gene3D" id="3.40.50.150">
    <property type="entry name" value="Vaccinia Virus protein VP39"/>
    <property type="match status" value="1"/>
</dbReference>
<name>A0A5C7CG92_SERMA</name>
<reference evidence="9 10" key="1">
    <citation type="submission" date="2019-07" db="EMBL/GenBank/DDBJ databases">
        <title>Serratia strains were isolated from fresh produce.</title>
        <authorList>
            <person name="Cho G.-S."/>
            <person name="Stein M."/>
            <person name="Lee W."/>
            <person name="Suh S.H."/>
            <person name="Franz C.M.A.P."/>
        </authorList>
    </citation>
    <scope>NUCLEOTIDE SEQUENCE [LARGE SCALE GENOMIC DNA]</scope>
    <source>
        <strain evidence="9 10">S16</strain>
    </source>
</reference>
<keyword evidence="3 9" id="KW-0489">Methyltransferase</keyword>
<dbReference type="InterPro" id="IPR011639">
    <property type="entry name" value="MethylTrfase_TaqI-like_dom"/>
</dbReference>
<dbReference type="PROSITE" id="PS00092">
    <property type="entry name" value="N6_MTASE"/>
    <property type="match status" value="1"/>
</dbReference>
<dbReference type="Pfam" id="PF07669">
    <property type="entry name" value="Eco57I"/>
    <property type="match status" value="1"/>
</dbReference>
<feature type="domain" description="Type II methyltransferase M.TaqI-like" evidence="8">
    <location>
        <begin position="214"/>
        <end position="301"/>
    </location>
</feature>
<evidence type="ECO:0000256" key="2">
    <source>
        <dbReference type="ARBA" id="ARBA00011900"/>
    </source>
</evidence>
<dbReference type="SUPFAM" id="SSF53335">
    <property type="entry name" value="S-adenosyl-L-methionine-dependent methyltransferases"/>
    <property type="match status" value="1"/>
</dbReference>
<sequence>MFQSDKTQFHRLVRDLRAVMLEYQLGADAVIGSALKKWCSNSFPKLPQSSLPFVYTLENEDSVCAFVNFIKEQELLESTYWFSSAYAQLLEKDYRKRLAMFFTPPALTRRLLDDLSANGVDFADSSFCDPACGGGAFLAPIAMRMKEELFRKGANSYEIIDHINNKLLGFDKDITLCELSRHFLLMALYEEVVSTEIHPNFQIYHGDSLLKGMDFMERFDVVVCNPPFRKMSKIEYNKYIEKFSDVIEAQPNLYSLFFALCINLLKKKGTCALITPTSFLSGQYFSKLRRFLLSQTRILYIGIVNDRLGVFIDVSQETTLTLACREDSGCTLTNETKVSVVSRDGNYVDVGACVLPACGAAWPIPRTESDVTLLKNTSKSSVSLADYGYAARVGAFVWNRDTRTTYASAESASKEYSDAIVPLLWSSDITQDGRLLFTGALKTNNEHCFVNMEKKDHPSIIKKFCVILQRVTSNSQSRRLIAAAVPKELFETYSGFVGENHTVILEQIVIEPELPPSQFAELLRTPIVDRYFRCISGATNVSIFELNQLRLPEPAKLKYYLSQGNNMADSARKALEEM</sequence>
<keyword evidence="4" id="KW-0808">Transferase</keyword>
<proteinExistence type="inferred from homology"/>
<gene>
    <name evidence="9" type="ORF">FOT62_15160</name>
</gene>
<dbReference type="GO" id="GO:0003676">
    <property type="term" value="F:nucleic acid binding"/>
    <property type="evidence" value="ECO:0007669"/>
    <property type="project" value="InterPro"/>
</dbReference>
<comment type="catalytic activity">
    <reaction evidence="7">
        <text>a 2'-deoxyadenosine in DNA + S-adenosyl-L-methionine = an N(6)-methyl-2'-deoxyadenosine in DNA + S-adenosyl-L-homocysteine + H(+)</text>
        <dbReference type="Rhea" id="RHEA:15197"/>
        <dbReference type="Rhea" id="RHEA-COMP:12418"/>
        <dbReference type="Rhea" id="RHEA-COMP:12419"/>
        <dbReference type="ChEBI" id="CHEBI:15378"/>
        <dbReference type="ChEBI" id="CHEBI:57856"/>
        <dbReference type="ChEBI" id="CHEBI:59789"/>
        <dbReference type="ChEBI" id="CHEBI:90615"/>
        <dbReference type="ChEBI" id="CHEBI:90616"/>
        <dbReference type="EC" id="2.1.1.72"/>
    </reaction>
</comment>
<dbReference type="EC" id="2.1.1.72" evidence="2"/>
<dbReference type="InterPro" id="IPR029063">
    <property type="entry name" value="SAM-dependent_MTases_sf"/>
</dbReference>
<dbReference type="AlphaFoldDB" id="A0A5C7CG92"/>